<dbReference type="PROSITE" id="PS50279">
    <property type="entry name" value="BPTI_KUNITZ_2"/>
    <property type="match status" value="1"/>
</dbReference>
<dbReference type="GO" id="GO:0004867">
    <property type="term" value="F:serine-type endopeptidase inhibitor activity"/>
    <property type="evidence" value="ECO:0007669"/>
    <property type="project" value="InterPro"/>
</dbReference>
<dbReference type="EMBL" id="JARK01001354">
    <property type="protein sequence ID" value="EYC21694.1"/>
    <property type="molecule type" value="Genomic_DNA"/>
</dbReference>
<keyword evidence="4" id="KW-1185">Reference proteome</keyword>
<reference evidence="4" key="1">
    <citation type="journal article" date="2015" name="Nat. Genet.">
        <title>The genome and transcriptome of the zoonotic hookworm Ancylostoma ceylanicum identify infection-specific gene families.</title>
        <authorList>
            <person name="Schwarz E.M."/>
            <person name="Hu Y."/>
            <person name="Antoshechkin I."/>
            <person name="Miller M.M."/>
            <person name="Sternberg P.W."/>
            <person name="Aroian R.V."/>
        </authorList>
    </citation>
    <scope>NUCLEOTIDE SEQUENCE</scope>
    <source>
        <strain evidence="4">HY135</strain>
    </source>
</reference>
<dbReference type="OrthoDB" id="4473401at2759"/>
<evidence type="ECO:0000259" key="2">
    <source>
        <dbReference type="PROSITE" id="PS50279"/>
    </source>
</evidence>
<feature type="domain" description="BPTI/Kunitz inhibitor" evidence="2">
    <location>
        <begin position="28"/>
        <end position="80"/>
    </location>
</feature>
<dbReference type="Gene3D" id="4.10.410.10">
    <property type="entry name" value="Pancreatic trypsin inhibitor Kunitz domain"/>
    <property type="match status" value="1"/>
</dbReference>
<accession>A0A016V203</accession>
<evidence type="ECO:0000313" key="4">
    <source>
        <dbReference type="Proteomes" id="UP000024635"/>
    </source>
</evidence>
<dbReference type="CDD" id="cd00109">
    <property type="entry name" value="Kunitz-type"/>
    <property type="match status" value="1"/>
</dbReference>
<dbReference type="InterPro" id="IPR002223">
    <property type="entry name" value="Kunitz_BPTI"/>
</dbReference>
<keyword evidence="1" id="KW-0732">Signal</keyword>
<feature type="signal peptide" evidence="1">
    <location>
        <begin position="1"/>
        <end position="25"/>
    </location>
</feature>
<dbReference type="SUPFAM" id="SSF57362">
    <property type="entry name" value="BPTI-like"/>
    <property type="match status" value="1"/>
</dbReference>
<gene>
    <name evidence="3" type="primary">Acey_s0018.g3483</name>
    <name evidence="3" type="synonym">Acey-C54D10.10</name>
    <name evidence="3" type="ORF">Y032_0018g3483</name>
</gene>
<evidence type="ECO:0000256" key="1">
    <source>
        <dbReference type="SAM" id="SignalP"/>
    </source>
</evidence>
<sequence>MRWQNLCALILQITSMFALITPGTAVNCQLPRDKGYSCDEPERTMFYFDMRMGVCQPMMHRGCGGNENKFDSAAKCKEQCIEKKGKAKPSAPASKGAGLVGWFMKYYPTEIVNPFTTEMQPSFGPPCSGGV</sequence>
<dbReference type="InterPro" id="IPR036880">
    <property type="entry name" value="Kunitz_BPTI_sf"/>
</dbReference>
<protein>
    <recommendedName>
        <fullName evidence="2">BPTI/Kunitz inhibitor domain-containing protein</fullName>
    </recommendedName>
</protein>
<dbReference type="PANTHER" id="PTHR47248:SF7">
    <property type="entry name" value="BPTI_KUNITZ INHIBITOR DOMAIN-CONTAINING PROTEIN"/>
    <property type="match status" value="1"/>
</dbReference>
<name>A0A016V203_9BILA</name>
<feature type="chain" id="PRO_5001492897" description="BPTI/Kunitz inhibitor domain-containing protein" evidence="1">
    <location>
        <begin position="26"/>
        <end position="131"/>
    </location>
</feature>
<dbReference type="Pfam" id="PF00014">
    <property type="entry name" value="Kunitz_BPTI"/>
    <property type="match status" value="1"/>
</dbReference>
<dbReference type="AlphaFoldDB" id="A0A016V203"/>
<organism evidence="3 4">
    <name type="scientific">Ancylostoma ceylanicum</name>
    <dbReference type="NCBI Taxonomy" id="53326"/>
    <lineage>
        <taxon>Eukaryota</taxon>
        <taxon>Metazoa</taxon>
        <taxon>Ecdysozoa</taxon>
        <taxon>Nematoda</taxon>
        <taxon>Chromadorea</taxon>
        <taxon>Rhabditida</taxon>
        <taxon>Rhabditina</taxon>
        <taxon>Rhabditomorpha</taxon>
        <taxon>Strongyloidea</taxon>
        <taxon>Ancylostomatidae</taxon>
        <taxon>Ancylostomatinae</taxon>
        <taxon>Ancylostoma</taxon>
    </lineage>
</organism>
<dbReference type="InterPro" id="IPR052861">
    <property type="entry name" value="BPTI/Kunitz_domain"/>
</dbReference>
<dbReference type="Proteomes" id="UP000024635">
    <property type="component" value="Unassembled WGS sequence"/>
</dbReference>
<dbReference type="SMART" id="SM00131">
    <property type="entry name" value="KU"/>
    <property type="match status" value="1"/>
</dbReference>
<proteinExistence type="predicted"/>
<dbReference type="PANTHER" id="PTHR47248">
    <property type="entry name" value="PROTEIN CBG06772"/>
    <property type="match status" value="1"/>
</dbReference>
<comment type="caution">
    <text evidence="3">The sequence shown here is derived from an EMBL/GenBank/DDBJ whole genome shotgun (WGS) entry which is preliminary data.</text>
</comment>
<evidence type="ECO:0000313" key="3">
    <source>
        <dbReference type="EMBL" id="EYC21694.1"/>
    </source>
</evidence>